<gene>
    <name evidence="4" type="ORF">FD754_023163</name>
    <name evidence="3" type="ORF">FD754_023166</name>
    <name evidence="2" type="ORF">FD754_023167</name>
    <name evidence="1" type="ORF">FD754_023170</name>
</gene>
<dbReference type="EMBL" id="VCEA01000316">
    <property type="protein sequence ID" value="KAB0340394.1"/>
    <property type="molecule type" value="Genomic_DNA"/>
</dbReference>
<keyword evidence="5" id="KW-1185">Reference proteome</keyword>
<dbReference type="EMBL" id="VCEA01000317">
    <property type="protein sequence ID" value="KAB0340393.1"/>
    <property type="molecule type" value="Genomic_DNA"/>
</dbReference>
<name>A0A5N3UV32_MUNMU</name>
<dbReference type="EMBL" id="VCEA01000315">
    <property type="protein sequence ID" value="KAB0340397.1"/>
    <property type="molecule type" value="Genomic_DNA"/>
</dbReference>
<accession>A0A5N3UV32</accession>
<evidence type="ECO:0000313" key="3">
    <source>
        <dbReference type="EMBL" id="KAB0340397.1"/>
    </source>
</evidence>
<evidence type="ECO:0000313" key="4">
    <source>
        <dbReference type="EMBL" id="KAB0340398.1"/>
    </source>
</evidence>
<dbReference type="Proteomes" id="UP000326458">
    <property type="component" value="Unassembled WGS sequence"/>
</dbReference>
<evidence type="ECO:0000313" key="2">
    <source>
        <dbReference type="EMBL" id="KAB0340394.1"/>
    </source>
</evidence>
<reference evidence="1 5" key="1">
    <citation type="submission" date="2019-06" db="EMBL/GenBank/DDBJ databases">
        <title>Discovery of a novel chromosome fission-fusion reversal in muntjac.</title>
        <authorList>
            <person name="Mudd A.B."/>
            <person name="Bredeson J.V."/>
            <person name="Baum R."/>
            <person name="Hockemeyer D."/>
            <person name="Rokhsar D.S."/>
        </authorList>
    </citation>
    <scope>NUCLEOTIDE SEQUENCE [LARGE SCALE GENOMIC DNA]</scope>
    <source>
        <strain evidence="1">UTSW_UCB_Mm</strain>
        <tissue evidence="1">Fibroblast cell line</tissue>
    </source>
</reference>
<proteinExistence type="predicted"/>
<protein>
    <submittedName>
        <fullName evidence="1">Uncharacterized protein</fullName>
    </submittedName>
</protein>
<evidence type="ECO:0000313" key="5">
    <source>
        <dbReference type="Proteomes" id="UP000326458"/>
    </source>
</evidence>
<evidence type="ECO:0000313" key="1">
    <source>
        <dbReference type="EMBL" id="KAB0340393.1"/>
    </source>
</evidence>
<dbReference type="EMBL" id="VCEA01000314">
    <property type="protein sequence ID" value="KAB0340398.1"/>
    <property type="molecule type" value="Genomic_DNA"/>
</dbReference>
<dbReference type="AlphaFoldDB" id="A0A5N3UV32"/>
<comment type="caution">
    <text evidence="1">The sequence shown here is derived from an EMBL/GenBank/DDBJ whole genome shotgun (WGS) entry which is preliminary data.</text>
</comment>
<sequence length="93" mass="10600">MWRSQLLSLFAHSRVKSLAGLFKEVLLVTTHTSHLPRSRIFIPFLPPPDLNPSNDTSLLREPASPQGCWRGQFQRALTCFTKSFRGGYQTLRS</sequence>
<organism evidence="1 5">
    <name type="scientific">Muntiacus muntjak</name>
    <name type="common">Barking deer</name>
    <name type="synonym">Indian muntjac</name>
    <dbReference type="NCBI Taxonomy" id="9888"/>
    <lineage>
        <taxon>Eukaryota</taxon>
        <taxon>Metazoa</taxon>
        <taxon>Chordata</taxon>
        <taxon>Craniata</taxon>
        <taxon>Vertebrata</taxon>
        <taxon>Euteleostomi</taxon>
        <taxon>Mammalia</taxon>
        <taxon>Eutheria</taxon>
        <taxon>Laurasiatheria</taxon>
        <taxon>Artiodactyla</taxon>
        <taxon>Ruminantia</taxon>
        <taxon>Pecora</taxon>
        <taxon>Cervidae</taxon>
        <taxon>Muntiacinae</taxon>
        <taxon>Muntiacus</taxon>
    </lineage>
</organism>